<evidence type="ECO:0008006" key="2">
    <source>
        <dbReference type="Google" id="ProtNLM"/>
    </source>
</evidence>
<dbReference type="EMBL" id="UINC01052120">
    <property type="protein sequence ID" value="SVB67074.1"/>
    <property type="molecule type" value="Genomic_DNA"/>
</dbReference>
<proteinExistence type="predicted"/>
<gene>
    <name evidence="1" type="ORF">METZ01_LOCUS219928</name>
</gene>
<dbReference type="Gene3D" id="3.40.50.1820">
    <property type="entry name" value="alpha/beta hydrolase"/>
    <property type="match status" value="1"/>
</dbReference>
<sequence length="246" mass="27272">MSMTRTLKAIQGWISPNVLIAEEELHINRGDIEFPASFLTPASRKENFPIWIVLHGLTPPGRFHPTLVQFTRALTYSGAGVIVPEIPEWTRLELKPEVTIPTIRATLKAVAQHPLANQGPRGLIGFSFGAPQALVAATKTDIADQLAGVVSWGGYSDMGRILTFQMTGRHEWQGKEHTLTPDPYARWIVAGNYLPFVPEYREAQDVADALLHLAFEAGNRRVSSLSPSYDPLLKELATKISPERKE</sequence>
<protein>
    <recommendedName>
        <fullName evidence="2">Dienelactone hydrolase domain-containing protein</fullName>
    </recommendedName>
</protein>
<organism evidence="1">
    <name type="scientific">marine metagenome</name>
    <dbReference type="NCBI Taxonomy" id="408172"/>
    <lineage>
        <taxon>unclassified sequences</taxon>
        <taxon>metagenomes</taxon>
        <taxon>ecological metagenomes</taxon>
    </lineage>
</organism>
<reference evidence="1" key="1">
    <citation type="submission" date="2018-05" db="EMBL/GenBank/DDBJ databases">
        <authorList>
            <person name="Lanie J.A."/>
            <person name="Ng W.-L."/>
            <person name="Kazmierczak K.M."/>
            <person name="Andrzejewski T.M."/>
            <person name="Davidsen T.M."/>
            <person name="Wayne K.J."/>
            <person name="Tettelin H."/>
            <person name="Glass J.I."/>
            <person name="Rusch D."/>
            <person name="Podicherti R."/>
            <person name="Tsui H.-C.T."/>
            <person name="Winkler M.E."/>
        </authorList>
    </citation>
    <scope>NUCLEOTIDE SEQUENCE</scope>
</reference>
<accession>A0A382FXF3</accession>
<evidence type="ECO:0000313" key="1">
    <source>
        <dbReference type="EMBL" id="SVB67074.1"/>
    </source>
</evidence>
<dbReference type="InterPro" id="IPR029058">
    <property type="entry name" value="AB_hydrolase_fold"/>
</dbReference>
<dbReference type="AlphaFoldDB" id="A0A382FXF3"/>
<dbReference type="SUPFAM" id="SSF53474">
    <property type="entry name" value="alpha/beta-Hydrolases"/>
    <property type="match status" value="1"/>
</dbReference>
<name>A0A382FXF3_9ZZZZ</name>
<feature type="non-terminal residue" evidence="1">
    <location>
        <position position="246"/>
    </location>
</feature>